<dbReference type="InterPro" id="IPR033178">
    <property type="entry name" value="PSD_type1_pro"/>
</dbReference>
<dbReference type="HAMAP" id="MF_00662">
    <property type="entry name" value="PS_decarb_PSD_B_type1"/>
    <property type="match status" value="1"/>
</dbReference>
<feature type="compositionally biased region" description="Acidic residues" evidence="13">
    <location>
        <begin position="372"/>
        <end position="381"/>
    </location>
</feature>
<evidence type="ECO:0000256" key="4">
    <source>
        <dbReference type="ARBA" id="ARBA00022793"/>
    </source>
</evidence>
<dbReference type="NCBIfam" id="TIGR00163">
    <property type="entry name" value="PS_decarb"/>
    <property type="match status" value="1"/>
</dbReference>
<organism evidence="14 15">
    <name type="scientific">Marinospirillum alkalitolerans</name>
    <dbReference type="NCBI Taxonomy" id="3123374"/>
    <lineage>
        <taxon>Bacteria</taxon>
        <taxon>Pseudomonadati</taxon>
        <taxon>Pseudomonadota</taxon>
        <taxon>Gammaproteobacteria</taxon>
        <taxon>Oceanospirillales</taxon>
        <taxon>Oceanospirillaceae</taxon>
        <taxon>Marinospirillum</taxon>
    </lineage>
</organism>
<comment type="pathway">
    <text evidence="1">Lipid metabolism.</text>
</comment>
<comment type="subcellular location">
    <subcellularLocation>
        <location evidence="12">Cell membrane</location>
        <topology evidence="12">Peripheral membrane protein</topology>
    </subcellularLocation>
</comment>
<feature type="active site" description="Charge relay system; for autoendoproteolytic cleavage activity" evidence="12">
    <location>
        <position position="147"/>
    </location>
</feature>
<keyword evidence="5 12" id="KW-0443">Lipid metabolism</keyword>
<evidence type="ECO:0000256" key="9">
    <source>
        <dbReference type="ARBA" id="ARBA00023239"/>
    </source>
</evidence>
<feature type="compositionally biased region" description="Basic and acidic residues" evidence="13">
    <location>
        <begin position="356"/>
        <end position="365"/>
    </location>
</feature>
<comment type="function">
    <text evidence="12">Catalyzes the formation of phosphatidylethanolamine (PtdEtn) from phosphatidylserine (PtdSer).</text>
</comment>
<feature type="compositionally biased region" description="Low complexity" evidence="13">
    <location>
        <begin position="382"/>
        <end position="396"/>
    </location>
</feature>
<reference evidence="14 15" key="1">
    <citation type="submission" date="2024-02" db="EMBL/GenBank/DDBJ databases">
        <title>Marinospirillum sp. MEB 164 isolated from Lonar lake sediment.</title>
        <authorList>
            <person name="Joshi A."/>
            <person name="Thite S."/>
        </authorList>
    </citation>
    <scope>NUCLEOTIDE SEQUENCE [LARGE SCALE GENOMIC DNA]</scope>
    <source>
        <strain evidence="14 15">MEB164</strain>
    </source>
</reference>
<feature type="active site" description="Charge relay system; for autoendoproteolytic cleavage activity" evidence="12">
    <location>
        <position position="307"/>
    </location>
</feature>
<evidence type="ECO:0000313" key="14">
    <source>
        <dbReference type="EMBL" id="MFK7160600.1"/>
    </source>
</evidence>
<evidence type="ECO:0000256" key="6">
    <source>
        <dbReference type="ARBA" id="ARBA00023136"/>
    </source>
</evidence>
<feature type="chain" id="PRO_5044944361" description="Phosphatidylserine decarboxylase alpha chain" evidence="12">
    <location>
        <begin position="307"/>
        <end position="396"/>
    </location>
</feature>
<keyword evidence="8 12" id="KW-0594">Phospholipid biosynthesis</keyword>
<dbReference type="EC" id="4.1.1.65" evidence="12"/>
<feature type="compositionally biased region" description="Low complexity" evidence="13">
    <location>
        <begin position="343"/>
        <end position="355"/>
    </location>
</feature>
<evidence type="ECO:0000256" key="1">
    <source>
        <dbReference type="ARBA" id="ARBA00005189"/>
    </source>
</evidence>
<dbReference type="GO" id="GO:0004609">
    <property type="term" value="F:phosphatidylserine decarboxylase activity"/>
    <property type="evidence" value="ECO:0007669"/>
    <property type="project" value="UniProtKB-EC"/>
</dbReference>
<evidence type="ECO:0000256" key="13">
    <source>
        <dbReference type="SAM" id="MobiDB-lite"/>
    </source>
</evidence>
<keyword evidence="6 12" id="KW-0472">Membrane</keyword>
<dbReference type="Pfam" id="PF02666">
    <property type="entry name" value="PS_Dcarbxylase"/>
    <property type="match status" value="1"/>
</dbReference>
<keyword evidence="2 12" id="KW-1003">Cell membrane</keyword>
<feature type="chain" id="PRO_5044944360" description="Phosphatidylserine decarboxylase beta chain" evidence="12">
    <location>
        <begin position="1"/>
        <end position="306"/>
    </location>
</feature>
<evidence type="ECO:0000256" key="10">
    <source>
        <dbReference type="ARBA" id="ARBA00023264"/>
    </source>
</evidence>
<dbReference type="EMBL" id="JBANFI010000003">
    <property type="protein sequence ID" value="MFK7160600.1"/>
    <property type="molecule type" value="Genomic_DNA"/>
</dbReference>
<evidence type="ECO:0000256" key="7">
    <source>
        <dbReference type="ARBA" id="ARBA00023145"/>
    </source>
</evidence>
<keyword evidence="4 12" id="KW-0210">Decarboxylase</keyword>
<evidence type="ECO:0000256" key="3">
    <source>
        <dbReference type="ARBA" id="ARBA00022516"/>
    </source>
</evidence>
<comment type="similarity">
    <text evidence="12">Belongs to the phosphatidylserine decarboxylase family. PSD-B subfamily. Prokaryotic type I sub-subfamily.</text>
</comment>
<evidence type="ECO:0000256" key="12">
    <source>
        <dbReference type="HAMAP-Rule" id="MF_00662"/>
    </source>
</evidence>
<keyword evidence="9 12" id="KW-0456">Lyase</keyword>
<feature type="modified residue" description="Pyruvic acid (Ser); by autocatalysis" evidence="12">
    <location>
        <position position="307"/>
    </location>
</feature>
<keyword evidence="3 12" id="KW-0444">Lipid biosynthesis</keyword>
<feature type="active site" description="Schiff-base intermediate with substrate; via pyruvic acid; for decarboxylase activity" evidence="12">
    <location>
        <position position="307"/>
    </location>
</feature>
<dbReference type="Proteomes" id="UP001621714">
    <property type="component" value="Unassembled WGS sequence"/>
</dbReference>
<keyword evidence="10 12" id="KW-1208">Phospholipid metabolism</keyword>
<dbReference type="InterPro" id="IPR003817">
    <property type="entry name" value="PS_Dcarbxylase"/>
</dbReference>
<proteinExistence type="inferred from homology"/>
<gene>
    <name evidence="14" type="primary">asd</name>
    <name evidence="12" type="synonym">psd</name>
    <name evidence="14" type="ORF">V6U78_06075</name>
</gene>
<sequence length="396" mass="43249">MQQWKLTNQDQADVIDGVDDCLQRERTGKMHLSPRSGVLPLGMIISFGISQVKENVVNKEKLFVWMQYLLPQHLISRVTGRLAETRIGWIKNSLISLFIRRFQVDMSEAEQPDPQAYAHFNAFFTRALKLGVRPLAADPAQLLSPADGVISEMGPITEGRILQAKGQTYSLQRLLGGDLSRAQPYVGGSFATIYLSPKDYHRVHMPVQGKLLETLYVPGQLFSVNQTTADQVPNLFARNERLVCFFETPAGPMAMILVGAMIVAGIETVWDGQVAPPARRVTVKNFADPAPILLERGAEMGRFKLGSTVILLFGPQAVAWRDDLAAGSAVRMGEGVAQIAALSPASPATEAAAPHTEPESGDHASAEQQEQQQEDMQDEQETASVESSTASSAIKN</sequence>
<comment type="subunit">
    <text evidence="12">Heterodimer of a large membrane-associated beta subunit and a small pyruvoyl-containing alpha subunit.</text>
</comment>
<evidence type="ECO:0000313" key="15">
    <source>
        <dbReference type="Proteomes" id="UP001621714"/>
    </source>
</evidence>
<dbReference type="PANTHER" id="PTHR10067">
    <property type="entry name" value="PHOSPHATIDYLSERINE DECARBOXYLASE"/>
    <property type="match status" value="1"/>
</dbReference>
<comment type="pathway">
    <text evidence="12">Phospholipid metabolism; phosphatidylethanolamine biosynthesis; phosphatidylethanolamine from CDP-diacylglycerol: step 2/2.</text>
</comment>
<dbReference type="PANTHER" id="PTHR10067:SF6">
    <property type="entry name" value="PHOSPHATIDYLSERINE DECARBOXYLASE PROENZYME, MITOCHONDRIAL"/>
    <property type="match status" value="1"/>
</dbReference>
<evidence type="ECO:0000256" key="11">
    <source>
        <dbReference type="ARBA" id="ARBA00023317"/>
    </source>
</evidence>
<comment type="catalytic activity">
    <reaction evidence="12">
        <text>a 1,2-diacyl-sn-glycero-3-phospho-L-serine + H(+) = a 1,2-diacyl-sn-glycero-3-phosphoethanolamine + CO2</text>
        <dbReference type="Rhea" id="RHEA:20828"/>
        <dbReference type="ChEBI" id="CHEBI:15378"/>
        <dbReference type="ChEBI" id="CHEBI:16526"/>
        <dbReference type="ChEBI" id="CHEBI:57262"/>
        <dbReference type="ChEBI" id="CHEBI:64612"/>
        <dbReference type="EC" id="4.1.1.65"/>
    </reaction>
</comment>
<evidence type="ECO:0000256" key="5">
    <source>
        <dbReference type="ARBA" id="ARBA00023098"/>
    </source>
</evidence>
<keyword evidence="15" id="KW-1185">Reference proteome</keyword>
<keyword evidence="11 12" id="KW-0670">Pyruvate</keyword>
<comment type="PTM">
    <text evidence="12">Is synthesized initially as an inactive proenzyme. Formation of the active enzyme involves a self-maturation process in which the active site pyruvoyl group is generated from an internal serine residue via an autocatalytic post-translational modification. Two non-identical subunits are generated from the proenzyme in this reaction, and the pyruvate is formed at the N-terminus of the alpha chain, which is derived from the carboxyl end of the proenzyme. The autoendoproteolytic cleavage occurs by a canonical serine protease mechanism, in which the side chain hydroxyl group of the serine supplies its oxygen atom to form the C-terminus of the beta chain, while the remainder of the serine residue undergoes an oxidative deamination to produce ammonia and the pyruvoyl prosthetic group on the alpha chain. During this reaction, the Ser that is part of the protease active site of the proenzyme becomes the pyruvoyl prosthetic group, which constitutes an essential element of the active site of the mature decarboxylase.</text>
</comment>
<protein>
    <recommendedName>
        <fullName evidence="12">Phosphatidylserine decarboxylase proenzyme</fullName>
        <ecNumber evidence="12">4.1.1.65</ecNumber>
    </recommendedName>
    <component>
        <recommendedName>
            <fullName evidence="12">Phosphatidylserine decarboxylase alpha chain</fullName>
        </recommendedName>
    </component>
    <component>
        <recommendedName>
            <fullName evidence="12">Phosphatidylserine decarboxylase beta chain</fullName>
        </recommendedName>
    </component>
</protein>
<accession>A0ABW8PWE8</accession>
<keyword evidence="7 12" id="KW-0865">Zymogen</keyword>
<evidence type="ECO:0000256" key="8">
    <source>
        <dbReference type="ARBA" id="ARBA00023209"/>
    </source>
</evidence>
<comment type="caution">
    <text evidence="14">The sequence shown here is derived from an EMBL/GenBank/DDBJ whole genome shotgun (WGS) entry which is preliminary data.</text>
</comment>
<feature type="region of interest" description="Disordered" evidence="13">
    <location>
        <begin position="343"/>
        <end position="396"/>
    </location>
</feature>
<dbReference type="InterPro" id="IPR033177">
    <property type="entry name" value="PSD-B"/>
</dbReference>
<feature type="site" description="Cleavage (non-hydrolytic); by autocatalysis" evidence="12">
    <location>
        <begin position="306"/>
        <end position="307"/>
    </location>
</feature>
<feature type="active site" description="Charge relay system; for autoendoproteolytic cleavage activity" evidence="12">
    <location>
        <position position="204"/>
    </location>
</feature>
<comment type="cofactor">
    <cofactor evidence="12">
        <name>pyruvate</name>
        <dbReference type="ChEBI" id="CHEBI:15361"/>
    </cofactor>
    <text evidence="12">Binds 1 pyruvoyl group covalently per subunit.</text>
</comment>
<name>A0ABW8PWE8_9GAMM</name>
<evidence type="ECO:0000256" key="2">
    <source>
        <dbReference type="ARBA" id="ARBA00022475"/>
    </source>
</evidence>
<dbReference type="RefSeq" id="WP_405338466.1">
    <property type="nucleotide sequence ID" value="NZ_JBANFI010000003.1"/>
</dbReference>